<dbReference type="RefSeq" id="WP_309150856.1">
    <property type="nucleotide sequence ID" value="NZ_CP133568.1"/>
</dbReference>
<gene>
    <name evidence="1" type="ORF">RDV84_15615</name>
</gene>
<evidence type="ECO:0000313" key="2">
    <source>
        <dbReference type="Proteomes" id="UP001229313"/>
    </source>
</evidence>
<evidence type="ECO:0000313" key="1">
    <source>
        <dbReference type="EMBL" id="WMT01412.1"/>
    </source>
</evidence>
<accession>A0ABY9P360</accession>
<proteinExistence type="predicted"/>
<protein>
    <submittedName>
        <fullName evidence="1">Uncharacterized protein</fullName>
    </submittedName>
</protein>
<sequence length="253" mass="27064">MIEWSKLQDAYGPADAVPALLAALDPDPAAEVWTELWSRICHQGTVYSASYPALPALLDAARGWAPPARVMPVSLAATILASPQTGADERARYAALAAELRSLAADSLRAPVLSRADIVCLQQAVLLLDGEPWAEQYDRLLSGELDGQCPACATDLMIVIGEYGFFVIDQEWIHGHNERAAPIAPAELAELANPADPASSDDPAGLPSVGEWLWQGARRHDDAELQAWIAHLFGRGRCPACAAQWPVLDAVSA</sequence>
<keyword evidence="2" id="KW-1185">Reference proteome</keyword>
<dbReference type="Proteomes" id="UP001229313">
    <property type="component" value="Chromosome"/>
</dbReference>
<reference evidence="1 2" key="1">
    <citation type="submission" date="2023-08" db="EMBL/GenBank/DDBJ databases">
        <title>The whole genome sequence of Lysobacter yananisis.</title>
        <authorList>
            <person name="Sun H."/>
        </authorList>
    </citation>
    <scope>NUCLEOTIDE SEQUENCE [LARGE SCALE GENOMIC DNA]</scope>
    <source>
        <strain evidence="1 2">SNNU513</strain>
    </source>
</reference>
<dbReference type="EMBL" id="CP133568">
    <property type="protein sequence ID" value="WMT01412.1"/>
    <property type="molecule type" value="Genomic_DNA"/>
</dbReference>
<organism evidence="1 2">
    <name type="scientific">Lysobacter yananisis</name>
    <dbReference type="NCBI Taxonomy" id="1003114"/>
    <lineage>
        <taxon>Bacteria</taxon>
        <taxon>Pseudomonadati</taxon>
        <taxon>Pseudomonadota</taxon>
        <taxon>Gammaproteobacteria</taxon>
        <taxon>Lysobacterales</taxon>
        <taxon>Lysobacteraceae</taxon>
        <taxon>Lysobacter</taxon>
    </lineage>
</organism>
<name>A0ABY9P360_9GAMM</name>